<evidence type="ECO:0000256" key="6">
    <source>
        <dbReference type="ARBA" id="ARBA00023146"/>
    </source>
</evidence>
<dbReference type="GO" id="GO:0005524">
    <property type="term" value="F:ATP binding"/>
    <property type="evidence" value="ECO:0007669"/>
    <property type="project" value="UniProtKB-KW"/>
</dbReference>
<keyword evidence="5 9" id="KW-0648">Protein biosynthesis</keyword>
<protein>
    <recommendedName>
        <fullName evidence="1 9">Tyrosine--tRNA ligase</fullName>
        <ecNumber evidence="1 9">6.1.1.1</ecNumber>
    </recommendedName>
    <alternativeName>
        <fullName evidence="7 9">Tyrosyl-tRNA synthetase</fullName>
    </alternativeName>
</protein>
<accession>A0A979FR66</accession>
<comment type="catalytic activity">
    <reaction evidence="8 9">
        <text>tRNA(Tyr) + L-tyrosine + ATP = L-tyrosyl-tRNA(Tyr) + AMP + diphosphate + H(+)</text>
        <dbReference type="Rhea" id="RHEA:10220"/>
        <dbReference type="Rhea" id="RHEA-COMP:9706"/>
        <dbReference type="Rhea" id="RHEA-COMP:9707"/>
        <dbReference type="ChEBI" id="CHEBI:15378"/>
        <dbReference type="ChEBI" id="CHEBI:30616"/>
        <dbReference type="ChEBI" id="CHEBI:33019"/>
        <dbReference type="ChEBI" id="CHEBI:58315"/>
        <dbReference type="ChEBI" id="CHEBI:78442"/>
        <dbReference type="ChEBI" id="CHEBI:78536"/>
        <dbReference type="ChEBI" id="CHEBI:456215"/>
        <dbReference type="EC" id="6.1.1.1"/>
    </reaction>
</comment>
<evidence type="ECO:0000313" key="10">
    <source>
        <dbReference type="Proteomes" id="UP000694843"/>
    </source>
</evidence>
<dbReference type="PANTHER" id="PTHR11766">
    <property type="entry name" value="TYROSYL-TRNA SYNTHETASE"/>
    <property type="match status" value="1"/>
</dbReference>
<gene>
    <name evidence="11" type="primary">LOC108683193</name>
</gene>
<dbReference type="Pfam" id="PF00579">
    <property type="entry name" value="tRNA-synt_1b"/>
    <property type="match status" value="1"/>
</dbReference>
<dbReference type="Gene3D" id="1.10.240.10">
    <property type="entry name" value="Tyrosyl-Transfer RNA Synthetase"/>
    <property type="match status" value="1"/>
</dbReference>
<evidence type="ECO:0000256" key="3">
    <source>
        <dbReference type="ARBA" id="ARBA00022741"/>
    </source>
</evidence>
<dbReference type="PRINTS" id="PR01040">
    <property type="entry name" value="TRNASYNTHTYR"/>
</dbReference>
<dbReference type="InterPro" id="IPR036986">
    <property type="entry name" value="S4_RNA-bd_sf"/>
</dbReference>
<dbReference type="GO" id="GO:0006437">
    <property type="term" value="P:tyrosyl-tRNA aminoacylation"/>
    <property type="evidence" value="ECO:0007669"/>
    <property type="project" value="InterPro"/>
</dbReference>
<dbReference type="GO" id="GO:0005739">
    <property type="term" value="C:mitochondrion"/>
    <property type="evidence" value="ECO:0007669"/>
    <property type="project" value="TreeGrafter"/>
</dbReference>
<dbReference type="InterPro" id="IPR002305">
    <property type="entry name" value="aa-tRNA-synth_Ic"/>
</dbReference>
<keyword evidence="2 9" id="KW-0436">Ligase</keyword>
<evidence type="ECO:0000256" key="8">
    <source>
        <dbReference type="ARBA" id="ARBA00048248"/>
    </source>
</evidence>
<dbReference type="SUPFAM" id="SSF55174">
    <property type="entry name" value="Alpha-L RNA-binding motif"/>
    <property type="match status" value="1"/>
</dbReference>
<evidence type="ECO:0000256" key="9">
    <source>
        <dbReference type="RuleBase" id="RU361234"/>
    </source>
</evidence>
<evidence type="ECO:0000256" key="2">
    <source>
        <dbReference type="ARBA" id="ARBA00022598"/>
    </source>
</evidence>
<keyword evidence="3 9" id="KW-0547">Nucleotide-binding</keyword>
<dbReference type="SUPFAM" id="SSF52374">
    <property type="entry name" value="Nucleotidylyl transferase"/>
    <property type="match status" value="1"/>
</dbReference>
<dbReference type="Proteomes" id="UP000694843">
    <property type="component" value="Unplaced"/>
</dbReference>
<dbReference type="PROSITE" id="PS00178">
    <property type="entry name" value="AA_TRNA_LIGASE_I"/>
    <property type="match status" value="1"/>
</dbReference>
<dbReference type="KEGG" id="hazt:108683193"/>
<dbReference type="InterPro" id="IPR002307">
    <property type="entry name" value="Tyr-tRNA-ligase"/>
</dbReference>
<keyword evidence="4 9" id="KW-0067">ATP-binding</keyword>
<evidence type="ECO:0000313" key="11">
    <source>
        <dbReference type="RefSeq" id="XP_047738966.1"/>
    </source>
</evidence>
<organism evidence="10 11">
    <name type="scientific">Hyalella azteca</name>
    <name type="common">Amphipod</name>
    <dbReference type="NCBI Taxonomy" id="294128"/>
    <lineage>
        <taxon>Eukaryota</taxon>
        <taxon>Metazoa</taxon>
        <taxon>Ecdysozoa</taxon>
        <taxon>Arthropoda</taxon>
        <taxon>Crustacea</taxon>
        <taxon>Multicrustacea</taxon>
        <taxon>Malacostraca</taxon>
        <taxon>Eumalacostraca</taxon>
        <taxon>Peracarida</taxon>
        <taxon>Amphipoda</taxon>
        <taxon>Senticaudata</taxon>
        <taxon>Talitrida</taxon>
        <taxon>Talitroidea</taxon>
        <taxon>Hyalellidae</taxon>
        <taxon>Hyalella</taxon>
    </lineage>
</organism>
<dbReference type="Gene3D" id="3.10.290.10">
    <property type="entry name" value="RNA-binding S4 domain"/>
    <property type="match status" value="1"/>
</dbReference>
<evidence type="ECO:0000256" key="5">
    <source>
        <dbReference type="ARBA" id="ARBA00022917"/>
    </source>
</evidence>
<sequence length="680" mass="77046">MKFIHLINNSKFISMPLFSKMLLHNQFISQRIPYNYYSTFICERPNNEQDKVWFRKLLSKNMRKNLCDSRSYTNQNILRLAERGIWKDRFPIASLEFEKSLATSKQTVYAGFDPTADSLHIGNLLVIIALLHCRQAGHTPLVLLGGFTSSVGDPTGRLNERPHLSEDVAAANLSRIHDCILKIFENHSKLFWNFGDKEPLPDAIFLNNQSWMQNIKFSELLPVLQAMKMKDLLGSRFVRERLGKPGALSLNLKEFLYQICQAYDWLHLYDKYQCKIQIGGSDQLGNIMVGHDLIRDARGDSSCTGLTTPLLLGPYGEKLGKTAGNSVWLSSDRTSVFDFYQYFLRKQDTEVENLLKLMTFIPVNDIKKIMQQHKEKPETLTAQKKLAESLTLLVHGERGLEIAQKCTAILYHNQATALLDLTPPDLENLFGANTARLTLHPATTVLQAAMSAKCFASEIVSFDFKSQLIMLRTFFFCSTHDAYNTLCGTITYTYIYLHHCNTLLNGTERGLEIAQKCTAILYHNQATALLDLYDAYRTICCIITYTSLLYIINNGTERGLEIAQKCTAILYHNQATALLDLTPPDLENLFGSNTARLTLHPATTVLQVAMSAKCFTSERTAEEIIRNGGFHINQFPVKEPHMILVPDAHILPSGYSLLRVGKRRFTLVAWNSSSAWAERS</sequence>
<evidence type="ECO:0000256" key="1">
    <source>
        <dbReference type="ARBA" id="ARBA00013160"/>
    </source>
</evidence>
<dbReference type="InterPro" id="IPR024088">
    <property type="entry name" value="Tyr-tRNA-ligase_bac-type"/>
</dbReference>
<dbReference type="InterPro" id="IPR014729">
    <property type="entry name" value="Rossmann-like_a/b/a_fold"/>
</dbReference>
<keyword evidence="6 9" id="KW-0030">Aminoacyl-tRNA synthetase</keyword>
<dbReference type="OrthoDB" id="337870at2759"/>
<keyword evidence="10" id="KW-1185">Reference proteome</keyword>
<name>A0A979FR66_HYAAZ</name>
<dbReference type="GeneID" id="108683193"/>
<dbReference type="GO" id="GO:0005829">
    <property type="term" value="C:cytosol"/>
    <property type="evidence" value="ECO:0007669"/>
    <property type="project" value="TreeGrafter"/>
</dbReference>
<proteinExistence type="inferred from homology"/>
<dbReference type="InterPro" id="IPR001412">
    <property type="entry name" value="aa-tRNA-synth_I_CS"/>
</dbReference>
<dbReference type="PANTHER" id="PTHR11766:SF0">
    <property type="entry name" value="TYROSINE--TRNA LIGASE, MITOCHONDRIAL"/>
    <property type="match status" value="1"/>
</dbReference>
<dbReference type="NCBIfam" id="TIGR00234">
    <property type="entry name" value="tyrS"/>
    <property type="match status" value="1"/>
</dbReference>
<dbReference type="Gene3D" id="3.40.50.620">
    <property type="entry name" value="HUPs"/>
    <property type="match status" value="1"/>
</dbReference>
<evidence type="ECO:0000256" key="7">
    <source>
        <dbReference type="ARBA" id="ARBA00033323"/>
    </source>
</evidence>
<evidence type="ECO:0000256" key="4">
    <source>
        <dbReference type="ARBA" id="ARBA00022840"/>
    </source>
</evidence>
<dbReference type="EC" id="6.1.1.1" evidence="1 9"/>
<dbReference type="GO" id="GO:0003723">
    <property type="term" value="F:RNA binding"/>
    <property type="evidence" value="ECO:0007669"/>
    <property type="project" value="InterPro"/>
</dbReference>
<dbReference type="CTD" id="37965"/>
<dbReference type="CDD" id="cd00805">
    <property type="entry name" value="TyrRS_core"/>
    <property type="match status" value="1"/>
</dbReference>
<dbReference type="FunFam" id="1.10.240.10:FF:000001">
    <property type="entry name" value="Tyrosine--tRNA ligase"/>
    <property type="match status" value="1"/>
</dbReference>
<dbReference type="AlphaFoldDB" id="A0A979FR66"/>
<dbReference type="GO" id="GO:0004831">
    <property type="term" value="F:tyrosine-tRNA ligase activity"/>
    <property type="evidence" value="ECO:0007669"/>
    <property type="project" value="UniProtKB-EC"/>
</dbReference>
<reference evidence="11" key="1">
    <citation type="submission" date="2025-08" db="UniProtKB">
        <authorList>
            <consortium name="RefSeq"/>
        </authorList>
    </citation>
    <scope>IDENTIFICATION</scope>
    <source>
        <tissue evidence="11">Whole organism</tissue>
    </source>
</reference>
<comment type="similarity">
    <text evidence="9">Belongs to the class-I aminoacyl-tRNA synthetase family.</text>
</comment>
<dbReference type="RefSeq" id="XP_047738966.1">
    <property type="nucleotide sequence ID" value="XM_047883010.1"/>
</dbReference>